<dbReference type="GO" id="GO:0050218">
    <property type="term" value="F:propionate-CoA ligase activity"/>
    <property type="evidence" value="ECO:0007669"/>
    <property type="project" value="TreeGrafter"/>
</dbReference>
<evidence type="ECO:0000256" key="1">
    <source>
        <dbReference type="ARBA" id="ARBA00013275"/>
    </source>
</evidence>
<keyword evidence="3" id="KW-1185">Reference proteome</keyword>
<dbReference type="PANTHER" id="PTHR43347">
    <property type="entry name" value="ACYL-COA SYNTHETASE"/>
    <property type="match status" value="1"/>
</dbReference>
<reference evidence="2" key="1">
    <citation type="submission" date="2021-01" db="EMBL/GenBank/DDBJ databases">
        <title>A chromosome-scale assembly of European eel, Anguilla anguilla.</title>
        <authorList>
            <person name="Henkel C."/>
            <person name="Jong-Raadsen S.A."/>
            <person name="Dufour S."/>
            <person name="Weltzien F.-A."/>
            <person name="Palstra A.P."/>
            <person name="Pelster B."/>
            <person name="Spaink H.P."/>
            <person name="Van Den Thillart G.E."/>
            <person name="Jansen H."/>
            <person name="Zahm M."/>
            <person name="Klopp C."/>
            <person name="Cedric C."/>
            <person name="Louis A."/>
            <person name="Berthelot C."/>
            <person name="Parey E."/>
            <person name="Roest Crollius H."/>
            <person name="Montfort J."/>
            <person name="Robinson-Rechavi M."/>
            <person name="Bucao C."/>
            <person name="Bouchez O."/>
            <person name="Gislard M."/>
            <person name="Lluch J."/>
            <person name="Milhes M."/>
            <person name="Lampietro C."/>
            <person name="Lopez Roques C."/>
            <person name="Donnadieu C."/>
            <person name="Braasch I."/>
            <person name="Desvignes T."/>
            <person name="Postlethwait J."/>
            <person name="Bobe J."/>
            <person name="Guiguen Y."/>
            <person name="Dirks R."/>
        </authorList>
    </citation>
    <scope>NUCLEOTIDE SEQUENCE</scope>
    <source>
        <strain evidence="2">Tag_6206</strain>
        <tissue evidence="2">Liver</tissue>
    </source>
</reference>
<name>A0A9D3RI32_ANGAN</name>
<dbReference type="GO" id="GO:0005759">
    <property type="term" value="C:mitochondrial matrix"/>
    <property type="evidence" value="ECO:0007669"/>
    <property type="project" value="TreeGrafter"/>
</dbReference>
<evidence type="ECO:0000313" key="3">
    <source>
        <dbReference type="Proteomes" id="UP001044222"/>
    </source>
</evidence>
<protein>
    <recommendedName>
        <fullName evidence="1">acetate--CoA ligase</fullName>
        <ecNumber evidence="1">6.2.1.1</ecNumber>
    </recommendedName>
</protein>
<dbReference type="Proteomes" id="UP001044222">
    <property type="component" value="Chromosome 19"/>
</dbReference>
<organism evidence="2 3">
    <name type="scientific">Anguilla anguilla</name>
    <name type="common">European freshwater eel</name>
    <name type="synonym">Muraena anguilla</name>
    <dbReference type="NCBI Taxonomy" id="7936"/>
    <lineage>
        <taxon>Eukaryota</taxon>
        <taxon>Metazoa</taxon>
        <taxon>Chordata</taxon>
        <taxon>Craniata</taxon>
        <taxon>Vertebrata</taxon>
        <taxon>Euteleostomi</taxon>
        <taxon>Actinopterygii</taxon>
        <taxon>Neopterygii</taxon>
        <taxon>Teleostei</taxon>
        <taxon>Anguilliformes</taxon>
        <taxon>Anguillidae</taxon>
        <taxon>Anguilla</taxon>
    </lineage>
</organism>
<gene>
    <name evidence="2" type="ORF">ANANG_G00315210</name>
</gene>
<dbReference type="GO" id="GO:0003987">
    <property type="term" value="F:acetate-CoA ligase activity"/>
    <property type="evidence" value="ECO:0007669"/>
    <property type="project" value="UniProtKB-EC"/>
</dbReference>
<sequence>MCLLQVCSRTLRTLWRALSGWSETALRVLFVGSLPKTRSGKIPRSTLSDLVNRKPYKITPTIEDAEVFKAIEKTVRERL</sequence>
<dbReference type="InterPro" id="IPR045851">
    <property type="entry name" value="AMP-bd_C_sf"/>
</dbReference>
<dbReference type="Gene3D" id="3.30.300.30">
    <property type="match status" value="1"/>
</dbReference>
<dbReference type="EMBL" id="JAFIRN010000019">
    <property type="protein sequence ID" value="KAG5830878.1"/>
    <property type="molecule type" value="Genomic_DNA"/>
</dbReference>
<proteinExistence type="predicted"/>
<dbReference type="EC" id="6.2.1.1" evidence="1"/>
<accession>A0A9D3RI32</accession>
<dbReference type="AlphaFoldDB" id="A0A9D3RI32"/>
<comment type="caution">
    <text evidence="2">The sequence shown here is derived from an EMBL/GenBank/DDBJ whole genome shotgun (WGS) entry which is preliminary data.</text>
</comment>
<evidence type="ECO:0000313" key="2">
    <source>
        <dbReference type="EMBL" id="KAG5830878.1"/>
    </source>
</evidence>
<dbReference type="PANTHER" id="PTHR43347:SF3">
    <property type="entry name" value="ACYL-COA SYNTHETASE SHORT-CHAIN FAMILY MEMBER 3, MITOCHONDRIAL"/>
    <property type="match status" value="1"/>
</dbReference>